<feature type="region of interest" description="Disordered" evidence="1">
    <location>
        <begin position="486"/>
        <end position="514"/>
    </location>
</feature>
<feature type="compositionally biased region" description="Basic and acidic residues" evidence="1">
    <location>
        <begin position="174"/>
        <end position="189"/>
    </location>
</feature>
<feature type="signal peptide" evidence="2">
    <location>
        <begin position="1"/>
        <end position="16"/>
    </location>
</feature>
<evidence type="ECO:0000313" key="4">
    <source>
        <dbReference type="Proteomes" id="UP001208570"/>
    </source>
</evidence>
<proteinExistence type="predicted"/>
<sequence>MLSVHYLLFLVLLLEAGIRHHQRVDGFSVKKRSLDGDSARDMGDLAAAMKVIQRAKRAAFYAELRRPSWPSGEGNSYYGDEDWERPYPRRGYNSYDTPDFGDLFSSAPTDDDDEAGPGYSPVSLADQPLWSEVAENRVAAYNNNNNNNNGLSDNQENDEQKVSDDELADIFAEIEKDESKRTEGEKESLSEALLGPAANGVNPKAKDKRLNPEGERRSGNDELDDIKLSDLSPDQIDNLIQDVEEAQNGSDEVDEDDDDNHVSAEELGDIFGDGNDDNIDENDDGSVDEARDSEDAVEVEDGNRIEDAEVVTDKREDEVDDSQQELNKEWLIAQYLDGFDGRNDVITKKRKRSEDRSFLAPLEGDTSQSGTEDGPDDLATELAIAREDIKVLKTFLDKEDQENANLAYALNLATKSQTDRTDKYIDEEIKYIKKAIQNEMDIQEVKDVLNIAASLDVSASRDLDSSEELPDEKSLSVNGLQEFLEQSKRSDPELVDPDEVDVPDEDAIDDSDIASDMTDGDLVKALLASKLQKLLSQATINDFNKMPTSATGQGWYDRPVLPSVEDTENEPDVSSDLPIDLNTLEEVLADSLNKEKLPSEGKYIIIDGWNCTSYCCFLLQGSAPYIGLTADDCDRNYLQEAARLCQNKQGCDVDASRLFILMLRYQSYTQISPPSQCAEPCTREYVTGSQYDE</sequence>
<reference evidence="3" key="1">
    <citation type="journal article" date="2023" name="Mol. Biol. Evol.">
        <title>Third-Generation Sequencing Reveals the Adaptive Role of the Epigenome in Three Deep-Sea Polychaetes.</title>
        <authorList>
            <person name="Perez M."/>
            <person name="Aroh O."/>
            <person name="Sun Y."/>
            <person name="Lan Y."/>
            <person name="Juniper S.K."/>
            <person name="Young C.R."/>
            <person name="Angers B."/>
            <person name="Qian P.Y."/>
        </authorList>
    </citation>
    <scope>NUCLEOTIDE SEQUENCE</scope>
    <source>
        <strain evidence="3">P08H-3</strain>
    </source>
</reference>
<dbReference type="EMBL" id="JAODUP010000861">
    <property type="protein sequence ID" value="KAK2143229.1"/>
    <property type="molecule type" value="Genomic_DNA"/>
</dbReference>
<evidence type="ECO:0000256" key="1">
    <source>
        <dbReference type="SAM" id="MobiDB-lite"/>
    </source>
</evidence>
<organism evidence="3 4">
    <name type="scientific">Paralvinella palmiformis</name>
    <dbReference type="NCBI Taxonomy" id="53620"/>
    <lineage>
        <taxon>Eukaryota</taxon>
        <taxon>Metazoa</taxon>
        <taxon>Spiralia</taxon>
        <taxon>Lophotrochozoa</taxon>
        <taxon>Annelida</taxon>
        <taxon>Polychaeta</taxon>
        <taxon>Sedentaria</taxon>
        <taxon>Canalipalpata</taxon>
        <taxon>Terebellida</taxon>
        <taxon>Terebelliformia</taxon>
        <taxon>Alvinellidae</taxon>
        <taxon>Paralvinella</taxon>
    </lineage>
</organism>
<feature type="region of interest" description="Disordered" evidence="1">
    <location>
        <begin position="174"/>
        <end position="325"/>
    </location>
</feature>
<feature type="region of interest" description="Disordered" evidence="1">
    <location>
        <begin position="350"/>
        <end position="376"/>
    </location>
</feature>
<keyword evidence="4" id="KW-1185">Reference proteome</keyword>
<protein>
    <submittedName>
        <fullName evidence="3">Uncharacterized protein</fullName>
    </submittedName>
</protein>
<feature type="region of interest" description="Disordered" evidence="1">
    <location>
        <begin position="141"/>
        <end position="162"/>
    </location>
</feature>
<comment type="caution">
    <text evidence="3">The sequence shown here is derived from an EMBL/GenBank/DDBJ whole genome shotgun (WGS) entry which is preliminary data.</text>
</comment>
<gene>
    <name evidence="3" type="ORF">LSH36_861g00021</name>
</gene>
<dbReference type="AlphaFoldDB" id="A0AAD9MU93"/>
<name>A0AAD9MU93_9ANNE</name>
<feature type="chain" id="PRO_5042171145" evidence="2">
    <location>
        <begin position="17"/>
        <end position="693"/>
    </location>
</feature>
<accession>A0AAD9MU93</accession>
<feature type="region of interest" description="Disordered" evidence="1">
    <location>
        <begin position="98"/>
        <end position="124"/>
    </location>
</feature>
<feature type="compositionally biased region" description="Acidic residues" evidence="1">
    <location>
        <begin position="274"/>
        <end position="287"/>
    </location>
</feature>
<feature type="region of interest" description="Disordered" evidence="1">
    <location>
        <begin position="71"/>
        <end position="90"/>
    </location>
</feature>
<dbReference type="Proteomes" id="UP001208570">
    <property type="component" value="Unassembled WGS sequence"/>
</dbReference>
<evidence type="ECO:0000313" key="3">
    <source>
        <dbReference type="EMBL" id="KAK2143229.1"/>
    </source>
</evidence>
<feature type="compositionally biased region" description="Basic and acidic residues" evidence="1">
    <location>
        <begin position="301"/>
        <end position="317"/>
    </location>
</feature>
<evidence type="ECO:0000256" key="2">
    <source>
        <dbReference type="SAM" id="SignalP"/>
    </source>
</evidence>
<feature type="compositionally biased region" description="Acidic residues" evidence="1">
    <location>
        <begin position="493"/>
        <end position="513"/>
    </location>
</feature>
<feature type="compositionally biased region" description="Basic and acidic residues" evidence="1">
    <location>
        <begin position="204"/>
        <end position="228"/>
    </location>
</feature>
<keyword evidence="2" id="KW-0732">Signal</keyword>